<dbReference type="OrthoDB" id="7949713at2"/>
<gene>
    <name evidence="2" type="ORF">BLA60_19275</name>
</gene>
<dbReference type="PROSITE" id="PS51257">
    <property type="entry name" value="PROKAR_LIPOPROTEIN"/>
    <property type="match status" value="1"/>
</dbReference>
<proteinExistence type="predicted"/>
<dbReference type="AlphaFoldDB" id="A0A7Z0WK84"/>
<feature type="compositionally biased region" description="Low complexity" evidence="1">
    <location>
        <begin position="29"/>
        <end position="42"/>
    </location>
</feature>
<keyword evidence="3" id="KW-1185">Reference proteome</keyword>
<feature type="compositionally biased region" description="Gly residues" evidence="1">
    <location>
        <begin position="138"/>
        <end position="149"/>
    </location>
</feature>
<protein>
    <submittedName>
        <fullName evidence="2">Uncharacterized protein</fullName>
    </submittedName>
</protein>
<evidence type="ECO:0000313" key="3">
    <source>
        <dbReference type="Proteomes" id="UP000185696"/>
    </source>
</evidence>
<dbReference type="EMBL" id="MSIF01000009">
    <property type="protein sequence ID" value="OLF09324.1"/>
    <property type="molecule type" value="Genomic_DNA"/>
</dbReference>
<comment type="caution">
    <text evidence="2">The sequence shown here is derived from an EMBL/GenBank/DDBJ whole genome shotgun (WGS) entry which is preliminary data.</text>
</comment>
<dbReference type="Proteomes" id="UP000185696">
    <property type="component" value="Unassembled WGS sequence"/>
</dbReference>
<name>A0A7Z0WK84_9PSEU</name>
<feature type="compositionally biased region" description="Basic and acidic residues" evidence="1">
    <location>
        <begin position="155"/>
        <end position="170"/>
    </location>
</feature>
<feature type="region of interest" description="Disordered" evidence="1">
    <location>
        <begin position="24"/>
        <end position="49"/>
    </location>
</feature>
<feature type="region of interest" description="Disordered" evidence="1">
    <location>
        <begin position="131"/>
        <end position="183"/>
    </location>
</feature>
<reference evidence="2 3" key="1">
    <citation type="submission" date="2016-12" db="EMBL/GenBank/DDBJ databases">
        <title>The draft genome sequence of Actinophytocola xinjiangensis.</title>
        <authorList>
            <person name="Wang W."/>
            <person name="Yuan L."/>
        </authorList>
    </citation>
    <scope>NUCLEOTIDE SEQUENCE [LARGE SCALE GENOMIC DNA]</scope>
    <source>
        <strain evidence="2 3">CGMCC 4.4663</strain>
    </source>
</reference>
<evidence type="ECO:0000313" key="2">
    <source>
        <dbReference type="EMBL" id="OLF09324.1"/>
    </source>
</evidence>
<accession>A0A7Z0WK84</accession>
<organism evidence="2 3">
    <name type="scientific">Actinophytocola xinjiangensis</name>
    <dbReference type="NCBI Taxonomy" id="485602"/>
    <lineage>
        <taxon>Bacteria</taxon>
        <taxon>Bacillati</taxon>
        <taxon>Actinomycetota</taxon>
        <taxon>Actinomycetes</taxon>
        <taxon>Pseudonocardiales</taxon>
        <taxon>Pseudonocardiaceae</taxon>
    </lineage>
</organism>
<dbReference type="RefSeq" id="WP_075134317.1">
    <property type="nucleotide sequence ID" value="NZ_MSIF01000009.1"/>
</dbReference>
<evidence type="ECO:0000256" key="1">
    <source>
        <dbReference type="SAM" id="MobiDB-lite"/>
    </source>
</evidence>
<sequence>MRIRDLVVGPLLLVALAGCGTAPDGDQVASAGGPASSTAPAPDQRGEHDAVLEYAACMRDNGVPDFPDPELGDNGEAQLGLPDGIDPAAVEAADRECKHLMPNGGEPKPLDPEVAAKVRAYAKCMRDNGIAKFPDPGPDGGIQIEGGPGLDPMSEEFKAAEEKCRTELPDGGRGGSTHQEGSK</sequence>